<reference evidence="1 2" key="1">
    <citation type="submission" date="2014-09" db="EMBL/GenBank/DDBJ databases">
        <title>Genome sequences of Lysobacter dokdonensis DS-58.</title>
        <authorList>
            <person name="Kim J.F."/>
            <person name="Kwak M.-J."/>
        </authorList>
    </citation>
    <scope>NUCLEOTIDE SEQUENCE [LARGE SCALE GENOMIC DNA]</scope>
    <source>
        <strain evidence="1 2">DS-58</strain>
    </source>
</reference>
<dbReference type="eggNOG" id="COG1562">
    <property type="taxonomic scope" value="Bacteria"/>
</dbReference>
<organism evidence="1 2">
    <name type="scientific">Lysobacter dokdonensis DS-58</name>
    <dbReference type="NCBI Taxonomy" id="1300345"/>
    <lineage>
        <taxon>Bacteria</taxon>
        <taxon>Pseudomonadati</taxon>
        <taxon>Pseudomonadota</taxon>
        <taxon>Gammaproteobacteria</taxon>
        <taxon>Lysobacterales</taxon>
        <taxon>Lysobacteraceae</taxon>
        <taxon>Noviluteimonas</taxon>
    </lineage>
</organism>
<keyword evidence="2" id="KW-1185">Reference proteome</keyword>
<evidence type="ECO:0000313" key="2">
    <source>
        <dbReference type="Proteomes" id="UP000030518"/>
    </source>
</evidence>
<protein>
    <submittedName>
        <fullName evidence="1">Phytoene/squalene synthetase</fullName>
    </submittedName>
</protein>
<accession>A0A0A2X695</accession>
<evidence type="ECO:0000313" key="1">
    <source>
        <dbReference type="EMBL" id="KGQ20739.1"/>
    </source>
</evidence>
<gene>
    <name evidence="1" type="ORF">LF41_1278</name>
</gene>
<dbReference type="PATRIC" id="fig|1300345.3.peg.579"/>
<comment type="caution">
    <text evidence="1">The sequence shown here is derived from an EMBL/GenBank/DDBJ whole genome shotgun (WGS) entry which is preliminary data.</text>
</comment>
<dbReference type="OrthoDB" id="5959054at2"/>
<sequence length="242" mass="26123">MNAVRDPAVDEMLAKWRARWPEWPLAEPFVAPLHRERAVAWFALRDELTHAAWHGVDARPGEAKLAWWAEELQGWSRGVRRHPLGIVLQREPAAWPVLAAAVPSLLATRERPATFDDAFTGIAPFADAVSTIAATLFGGGETAPAHSVAASLLGERALAGGDAGAPLQSVAQAGQGAGDGTAARLWAQALLERWPPPHGGSIPGRLHAALVRERLRRYSTGAQDRPLPAWRALLTAWQAARR</sequence>
<dbReference type="Proteomes" id="UP000030518">
    <property type="component" value="Unassembled WGS sequence"/>
</dbReference>
<name>A0A0A2X695_9GAMM</name>
<dbReference type="RefSeq" id="WP_152599858.1">
    <property type="nucleotide sequence ID" value="NZ_JRKJ01000002.1"/>
</dbReference>
<dbReference type="EMBL" id="JRKJ01000002">
    <property type="protein sequence ID" value="KGQ20739.1"/>
    <property type="molecule type" value="Genomic_DNA"/>
</dbReference>
<proteinExistence type="predicted"/>
<dbReference type="STRING" id="1300345.LF41_1278"/>
<dbReference type="AlphaFoldDB" id="A0A0A2X695"/>